<name>A0ABD1Y8V5_9MARC</name>
<dbReference type="Proteomes" id="UP001605036">
    <property type="component" value="Unassembled WGS sequence"/>
</dbReference>
<dbReference type="AlphaFoldDB" id="A0ABD1Y8V5"/>
<evidence type="ECO:0000313" key="1">
    <source>
        <dbReference type="EMBL" id="KAL2622022.1"/>
    </source>
</evidence>
<comment type="caution">
    <text evidence="1">The sequence shown here is derived from an EMBL/GenBank/DDBJ whole genome shotgun (WGS) entry which is preliminary data.</text>
</comment>
<sequence length="80" mass="8954">MRDRERFGLAGREERRKAWRAGNQLGGGKATEFLQSLDESSRAGVPTPGCLALCSHRTDGEVAGWRVDPVSVYFFTFFNM</sequence>
<organism evidence="1 2">
    <name type="scientific">Riccia fluitans</name>
    <dbReference type="NCBI Taxonomy" id="41844"/>
    <lineage>
        <taxon>Eukaryota</taxon>
        <taxon>Viridiplantae</taxon>
        <taxon>Streptophyta</taxon>
        <taxon>Embryophyta</taxon>
        <taxon>Marchantiophyta</taxon>
        <taxon>Marchantiopsida</taxon>
        <taxon>Marchantiidae</taxon>
        <taxon>Marchantiales</taxon>
        <taxon>Ricciaceae</taxon>
        <taxon>Riccia</taxon>
    </lineage>
</organism>
<keyword evidence="2" id="KW-1185">Reference proteome</keyword>
<accession>A0ABD1Y8V5</accession>
<dbReference type="EMBL" id="JBHFFA010000006">
    <property type="protein sequence ID" value="KAL2622022.1"/>
    <property type="molecule type" value="Genomic_DNA"/>
</dbReference>
<evidence type="ECO:0000313" key="2">
    <source>
        <dbReference type="Proteomes" id="UP001605036"/>
    </source>
</evidence>
<gene>
    <name evidence="1" type="ORF">R1flu_002227</name>
</gene>
<protein>
    <submittedName>
        <fullName evidence="1">Uncharacterized protein</fullName>
    </submittedName>
</protein>
<proteinExistence type="predicted"/>
<reference evidence="1 2" key="1">
    <citation type="submission" date="2024-09" db="EMBL/GenBank/DDBJ databases">
        <title>Chromosome-scale assembly of Riccia fluitans.</title>
        <authorList>
            <person name="Paukszto L."/>
            <person name="Sawicki J."/>
            <person name="Karawczyk K."/>
            <person name="Piernik-Szablinska J."/>
            <person name="Szczecinska M."/>
            <person name="Mazdziarz M."/>
        </authorList>
    </citation>
    <scope>NUCLEOTIDE SEQUENCE [LARGE SCALE GENOMIC DNA]</scope>
    <source>
        <strain evidence="1">Rf_01</strain>
        <tissue evidence="1">Aerial parts of the thallus</tissue>
    </source>
</reference>